<dbReference type="Pfam" id="PF07732">
    <property type="entry name" value="Cu-oxidase_3"/>
    <property type="match status" value="1"/>
</dbReference>
<sequence length="591" mass="66042">MTTMRRYTTSFALSFLLLCNLATGLRRYNFTITSQWSAADGHGRPVFAINGQTPGPLITATEGEEVEIFVNNQLATETTMHWHGVYQVDRPWNDGVPGVTQYSIQPRDNYTYRFTVQQQYGSYFYHGHFGPAFADGQRGPIWIEPAAWRPRPYKAISSSPQDVKGMQRAEANPRHIVISDWNAEPMDILLIMYRDTGIVPWCSNSIVMNGKGRTYCHTKEVIEETGGTGRNSLGCMVQDKQGLYANTQVCEPTLGELEVVTAVDGEEWIWINFIHSGAHHELQISIDEHEFYVIAADGEFVYPQKVYAANCNLGERISILVHLDKTPGDYTIRLTSLRKEQVIQGLGILRYPSKTNNNEITKLPTTKPWVHLNGTLISSSLTSMDEMKLAPFPKRPPPPTSDQTVKLFINMTGPSAWSLGLGSHQAFRQQLPPLLWQEGSRGSTTLGDQNALRNGSVVDIIFENGANVTTQHPFHKHNHKAWIIGTGHGGFSWATVQEAIDAGAADQFNFKNPPIRDGCRLGNATGDWTVIRYEITFPAASMLHCHMIHHFGAGQQIVLLEGVEAMAQIPEEVKQKVHADFVPNLRYGPLD</sequence>
<keyword evidence="3 8" id="KW-0732">Signal</keyword>
<evidence type="ECO:0000256" key="2">
    <source>
        <dbReference type="ARBA" id="ARBA00022723"/>
    </source>
</evidence>
<dbReference type="Pfam" id="PF00394">
    <property type="entry name" value="Cu-oxidase"/>
    <property type="match status" value="1"/>
</dbReference>
<dbReference type="InterPro" id="IPR001117">
    <property type="entry name" value="Cu-oxidase_2nd"/>
</dbReference>
<dbReference type="GO" id="GO:0005507">
    <property type="term" value="F:copper ion binding"/>
    <property type="evidence" value="ECO:0007669"/>
    <property type="project" value="InterPro"/>
</dbReference>
<keyword evidence="5" id="KW-0560">Oxidoreductase</keyword>
<dbReference type="InterPro" id="IPR011707">
    <property type="entry name" value="Cu-oxidase-like_N"/>
</dbReference>
<evidence type="ECO:0000259" key="11">
    <source>
        <dbReference type="Pfam" id="PF07732"/>
    </source>
</evidence>
<feature type="domain" description="Plastocyanin-like" evidence="11">
    <location>
        <begin position="34"/>
        <end position="146"/>
    </location>
</feature>
<name>A0A2L2T389_9HYPO</name>
<dbReference type="InterPro" id="IPR045087">
    <property type="entry name" value="Cu-oxidase_fam"/>
</dbReference>
<evidence type="ECO:0000256" key="1">
    <source>
        <dbReference type="ARBA" id="ARBA00010609"/>
    </source>
</evidence>
<dbReference type="GO" id="GO:0016491">
    <property type="term" value="F:oxidoreductase activity"/>
    <property type="evidence" value="ECO:0007669"/>
    <property type="project" value="UniProtKB-KW"/>
</dbReference>
<dbReference type="AlphaFoldDB" id="A0A2L2T389"/>
<dbReference type="InterPro" id="IPR011706">
    <property type="entry name" value="Cu-oxidase_C"/>
</dbReference>
<feature type="domain" description="Plastocyanin-like" evidence="10">
    <location>
        <begin position="451"/>
        <end position="561"/>
    </location>
</feature>
<dbReference type="PANTHER" id="PTHR11709:SF488">
    <property type="entry name" value="LACCASE-RELATED"/>
    <property type="match status" value="1"/>
</dbReference>
<dbReference type="SUPFAM" id="SSF49503">
    <property type="entry name" value="Cupredoxins"/>
    <property type="match status" value="3"/>
</dbReference>
<organism evidence="12 13">
    <name type="scientific">Fusarium venenatum</name>
    <dbReference type="NCBI Taxonomy" id="56646"/>
    <lineage>
        <taxon>Eukaryota</taxon>
        <taxon>Fungi</taxon>
        <taxon>Dikarya</taxon>
        <taxon>Ascomycota</taxon>
        <taxon>Pezizomycotina</taxon>
        <taxon>Sordariomycetes</taxon>
        <taxon>Hypocreomycetidae</taxon>
        <taxon>Hypocreales</taxon>
        <taxon>Nectriaceae</taxon>
        <taxon>Fusarium</taxon>
    </lineage>
</organism>
<dbReference type="Gene3D" id="2.60.40.420">
    <property type="entry name" value="Cupredoxins - blue copper proteins"/>
    <property type="match status" value="3"/>
</dbReference>
<evidence type="ECO:0000256" key="6">
    <source>
        <dbReference type="ARBA" id="ARBA00023008"/>
    </source>
</evidence>
<evidence type="ECO:0000256" key="3">
    <source>
        <dbReference type="ARBA" id="ARBA00022729"/>
    </source>
</evidence>
<protein>
    <recommendedName>
        <fullName evidence="14">Laccase TilA</fullName>
    </recommendedName>
</protein>
<keyword evidence="6" id="KW-0186">Copper</keyword>
<dbReference type="CDD" id="cd13876">
    <property type="entry name" value="CuRO_2_Abr2_like"/>
    <property type="match status" value="1"/>
</dbReference>
<evidence type="ECO:0000259" key="9">
    <source>
        <dbReference type="Pfam" id="PF00394"/>
    </source>
</evidence>
<dbReference type="STRING" id="56646.A0A2L2T389"/>
<evidence type="ECO:0000256" key="5">
    <source>
        <dbReference type="ARBA" id="ARBA00023002"/>
    </source>
</evidence>
<evidence type="ECO:0000259" key="10">
    <source>
        <dbReference type="Pfam" id="PF07731"/>
    </source>
</evidence>
<dbReference type="RefSeq" id="XP_025585783.1">
    <property type="nucleotide sequence ID" value="XM_025735036.1"/>
</dbReference>
<dbReference type="PANTHER" id="PTHR11709">
    <property type="entry name" value="MULTI-COPPER OXIDASE"/>
    <property type="match status" value="1"/>
</dbReference>
<dbReference type="SMR" id="A0A2L2T389"/>
<reference evidence="13" key="1">
    <citation type="submission" date="2014-10" db="EMBL/GenBank/DDBJ databases">
        <authorList>
            <person name="King R."/>
        </authorList>
    </citation>
    <scope>NUCLEOTIDE SEQUENCE [LARGE SCALE GENOMIC DNA]</scope>
    <source>
        <strain evidence="13">A3/5</strain>
    </source>
</reference>
<evidence type="ECO:0000256" key="4">
    <source>
        <dbReference type="ARBA" id="ARBA00022737"/>
    </source>
</evidence>
<comment type="similarity">
    <text evidence="1">Belongs to the multicopper oxidase family.</text>
</comment>
<dbReference type="Proteomes" id="UP000245910">
    <property type="component" value="Chromosome II"/>
</dbReference>
<proteinExistence type="inferred from homology"/>
<feature type="chain" id="PRO_5014656227" description="Laccase TilA" evidence="8">
    <location>
        <begin position="25"/>
        <end position="591"/>
    </location>
</feature>
<dbReference type="KEGG" id="fvn:FVRRES_06499"/>
<feature type="domain" description="Plastocyanin-like" evidence="9">
    <location>
        <begin position="176"/>
        <end position="351"/>
    </location>
</feature>
<keyword evidence="13" id="KW-1185">Reference proteome</keyword>
<keyword evidence="7" id="KW-0325">Glycoprotein</keyword>
<dbReference type="CDD" id="cd13850">
    <property type="entry name" value="CuRO_1_Abr2_like"/>
    <property type="match status" value="1"/>
</dbReference>
<dbReference type="EMBL" id="LN649230">
    <property type="protein sequence ID" value="CEI62063.1"/>
    <property type="molecule type" value="Genomic_DNA"/>
</dbReference>
<keyword evidence="4" id="KW-0677">Repeat</keyword>
<dbReference type="Pfam" id="PF07731">
    <property type="entry name" value="Cu-oxidase_2"/>
    <property type="match status" value="1"/>
</dbReference>
<keyword evidence="2" id="KW-0479">Metal-binding</keyword>
<evidence type="ECO:0008006" key="14">
    <source>
        <dbReference type="Google" id="ProtNLM"/>
    </source>
</evidence>
<evidence type="ECO:0000256" key="7">
    <source>
        <dbReference type="ARBA" id="ARBA00023180"/>
    </source>
</evidence>
<evidence type="ECO:0000313" key="12">
    <source>
        <dbReference type="EMBL" id="CEI62063.1"/>
    </source>
</evidence>
<evidence type="ECO:0000313" key="13">
    <source>
        <dbReference type="Proteomes" id="UP000245910"/>
    </source>
</evidence>
<dbReference type="InterPro" id="IPR008972">
    <property type="entry name" value="Cupredoxin"/>
</dbReference>
<evidence type="ECO:0000256" key="8">
    <source>
        <dbReference type="SAM" id="SignalP"/>
    </source>
</evidence>
<dbReference type="GeneID" id="37258138"/>
<accession>A0A2L2T389</accession>
<feature type="signal peptide" evidence="8">
    <location>
        <begin position="1"/>
        <end position="24"/>
    </location>
</feature>